<organism evidence="2 3">
    <name type="scientific">Porites evermanni</name>
    <dbReference type="NCBI Taxonomy" id="104178"/>
    <lineage>
        <taxon>Eukaryota</taxon>
        <taxon>Metazoa</taxon>
        <taxon>Cnidaria</taxon>
        <taxon>Anthozoa</taxon>
        <taxon>Hexacorallia</taxon>
        <taxon>Scleractinia</taxon>
        <taxon>Fungiina</taxon>
        <taxon>Poritidae</taxon>
        <taxon>Porites</taxon>
    </lineage>
</organism>
<proteinExistence type="predicted"/>
<sequence>MGGNKLFKVKTEGGKQCMYLTRYVDWQFLNLNALLNTHVGTIKQTVMLYCDVVESTITPEKSLEESARELPFSDQLGESPWKTPGELARDSLRAIRRRTRNSKSEERKKEGLKQTVLKKATEKALKKLAPAPGWKPFATPTKRKLDGKD</sequence>
<protein>
    <submittedName>
        <fullName evidence="2">Uncharacterized protein</fullName>
    </submittedName>
</protein>
<reference evidence="2 3" key="1">
    <citation type="submission" date="2022-05" db="EMBL/GenBank/DDBJ databases">
        <authorList>
            <consortium name="Genoscope - CEA"/>
            <person name="William W."/>
        </authorList>
    </citation>
    <scope>NUCLEOTIDE SEQUENCE [LARGE SCALE GENOMIC DNA]</scope>
</reference>
<comment type="caution">
    <text evidence="2">The sequence shown here is derived from an EMBL/GenBank/DDBJ whole genome shotgun (WGS) entry which is preliminary data.</text>
</comment>
<dbReference type="Proteomes" id="UP001159427">
    <property type="component" value="Unassembled WGS sequence"/>
</dbReference>
<keyword evidence="3" id="KW-1185">Reference proteome</keyword>
<feature type="region of interest" description="Disordered" evidence="1">
    <location>
        <begin position="63"/>
        <end position="116"/>
    </location>
</feature>
<evidence type="ECO:0000256" key="1">
    <source>
        <dbReference type="SAM" id="MobiDB-lite"/>
    </source>
</evidence>
<evidence type="ECO:0000313" key="3">
    <source>
        <dbReference type="Proteomes" id="UP001159427"/>
    </source>
</evidence>
<gene>
    <name evidence="2" type="ORF">PEVE_00008907</name>
</gene>
<name>A0ABN8R344_9CNID</name>
<feature type="region of interest" description="Disordered" evidence="1">
    <location>
        <begin position="128"/>
        <end position="149"/>
    </location>
</feature>
<accession>A0ABN8R344</accession>
<feature type="compositionally biased region" description="Basic and acidic residues" evidence="1">
    <location>
        <begin position="102"/>
        <end position="112"/>
    </location>
</feature>
<evidence type="ECO:0000313" key="2">
    <source>
        <dbReference type="EMBL" id="CAH3173201.1"/>
    </source>
</evidence>
<dbReference type="EMBL" id="CALNXI010001607">
    <property type="protein sequence ID" value="CAH3173201.1"/>
    <property type="molecule type" value="Genomic_DNA"/>
</dbReference>